<comment type="caution">
    <text evidence="1">The sequence shown here is derived from an EMBL/GenBank/DDBJ whole genome shotgun (WGS) entry which is preliminary data.</text>
</comment>
<name>A0A1U7FN65_SALET</name>
<sequence>MITKNFRLNALANQYAAVLYKHVTATSGGEYFMIDAGGESVRVNILGGVKGMRDLVDGYALEAIKEHYPAVQWESIGIAYLSRCVDAGGLTDAGLEAWGNMTADMGATVAGGHNA</sequence>
<gene>
    <name evidence="1" type="ORF">JR37_08825</name>
</gene>
<evidence type="ECO:0008006" key="2">
    <source>
        <dbReference type="Google" id="ProtNLM"/>
    </source>
</evidence>
<organism evidence="1">
    <name type="scientific">Salmonella enterica I</name>
    <dbReference type="NCBI Taxonomy" id="59201"/>
    <lineage>
        <taxon>Bacteria</taxon>
        <taxon>Pseudomonadati</taxon>
        <taxon>Pseudomonadota</taxon>
        <taxon>Gammaproteobacteria</taxon>
        <taxon>Enterobacterales</taxon>
        <taxon>Enterobacteriaceae</taxon>
        <taxon>Salmonella</taxon>
    </lineage>
</organism>
<dbReference type="AlphaFoldDB" id="A0A1U7FN65"/>
<evidence type="ECO:0000313" key="1">
    <source>
        <dbReference type="EMBL" id="ECC2887855.1"/>
    </source>
</evidence>
<reference evidence="1" key="1">
    <citation type="submission" date="2018-07" db="EMBL/GenBank/DDBJ databases">
        <authorList>
            <consortium name="GenomeTrakr network: Whole genome sequencing for foodborne pathogen traceback"/>
        </authorList>
    </citation>
    <scope>NUCLEOTIDE SEQUENCE</scope>
    <source>
        <strain evidence="1">WAPHL_SAL-A00449</strain>
    </source>
</reference>
<dbReference type="EMBL" id="AAIBAZ010000003">
    <property type="protein sequence ID" value="ECC2887855.1"/>
    <property type="molecule type" value="Genomic_DNA"/>
</dbReference>
<proteinExistence type="predicted"/>
<dbReference type="RefSeq" id="WP_001651016.1">
    <property type="nucleotide sequence ID" value="NZ_CP037892.1"/>
</dbReference>
<protein>
    <recommendedName>
        <fullName evidence="2">Prophage protein</fullName>
    </recommendedName>
</protein>
<accession>A0A1U7FN65</accession>